<dbReference type="AlphaFoldDB" id="A0A1Z3N4B3"/>
<dbReference type="OrthoDB" id="5295564at2"/>
<name>A0A1Z3N4B3_BDEBC</name>
<accession>A0A1Z3N4B3</accession>
<proteinExistence type="inferred from homology"/>
<dbReference type="EMBL" id="CP020946">
    <property type="protein sequence ID" value="ASD62316.1"/>
    <property type="molecule type" value="Genomic_DNA"/>
</dbReference>
<evidence type="ECO:0000313" key="4">
    <source>
        <dbReference type="EMBL" id="ASD62316.1"/>
    </source>
</evidence>
<reference evidence="4 5" key="1">
    <citation type="submission" date="2017-04" db="EMBL/GenBank/DDBJ databases">
        <title>Whole genome sequence of Bdellovibrio bacteriovorus strain SSB218315.</title>
        <authorList>
            <person name="Oyedara O."/>
            <person name="Rodriguez-Perez M.A."/>
        </authorList>
    </citation>
    <scope>NUCLEOTIDE SEQUENCE [LARGE SCALE GENOMIC DNA]</scope>
    <source>
        <strain evidence="4 5">SSB218315</strain>
    </source>
</reference>
<sequence length="163" mass="18424">MRLITPYWPTRRMTSNIFEEMDRMFENLAAVPFTENQERLFKPTCEVAESEDHYLLSVDLPGFKKENIQIEMNGNLLTISGERKRDEKVLSTFSRSFTVPDTVDGAKIEAHHEDGVLSIYLPKAPVAKAQRIEIQTQKGGFFDKLLAAKSSAAEDNKSASSSH</sequence>
<dbReference type="Proteomes" id="UP000197003">
    <property type="component" value="Chromosome"/>
</dbReference>
<organism evidence="4 5">
    <name type="scientific">Bdellovibrio bacteriovorus</name>
    <dbReference type="NCBI Taxonomy" id="959"/>
    <lineage>
        <taxon>Bacteria</taxon>
        <taxon>Pseudomonadati</taxon>
        <taxon>Bdellovibrionota</taxon>
        <taxon>Bdellovibrionia</taxon>
        <taxon>Bdellovibrionales</taxon>
        <taxon>Pseudobdellovibrionaceae</taxon>
        <taxon>Bdellovibrio</taxon>
    </lineage>
</organism>
<comment type="similarity">
    <text evidence="1 2">Belongs to the small heat shock protein (HSP20) family.</text>
</comment>
<dbReference type="PROSITE" id="PS01031">
    <property type="entry name" value="SHSP"/>
    <property type="match status" value="1"/>
</dbReference>
<dbReference type="RefSeq" id="WP_088563965.1">
    <property type="nucleotide sequence ID" value="NZ_CP020946.1"/>
</dbReference>
<dbReference type="InterPro" id="IPR031107">
    <property type="entry name" value="Small_HSP"/>
</dbReference>
<dbReference type="Gene3D" id="2.60.40.790">
    <property type="match status" value="1"/>
</dbReference>
<feature type="domain" description="SHSP" evidence="3">
    <location>
        <begin position="35"/>
        <end position="137"/>
    </location>
</feature>
<dbReference type="InterPro" id="IPR002068">
    <property type="entry name" value="A-crystallin/Hsp20_dom"/>
</dbReference>
<dbReference type="InterPro" id="IPR008978">
    <property type="entry name" value="HSP20-like_chaperone"/>
</dbReference>
<evidence type="ECO:0000259" key="3">
    <source>
        <dbReference type="PROSITE" id="PS01031"/>
    </source>
</evidence>
<evidence type="ECO:0000256" key="2">
    <source>
        <dbReference type="RuleBase" id="RU003616"/>
    </source>
</evidence>
<dbReference type="SUPFAM" id="SSF49764">
    <property type="entry name" value="HSP20-like chaperones"/>
    <property type="match status" value="1"/>
</dbReference>
<evidence type="ECO:0000313" key="5">
    <source>
        <dbReference type="Proteomes" id="UP000197003"/>
    </source>
</evidence>
<gene>
    <name evidence="4" type="ORF">B9G79_01425</name>
</gene>
<dbReference type="Pfam" id="PF00011">
    <property type="entry name" value="HSP20"/>
    <property type="match status" value="1"/>
</dbReference>
<dbReference type="PANTHER" id="PTHR11527">
    <property type="entry name" value="HEAT-SHOCK PROTEIN 20 FAMILY MEMBER"/>
    <property type="match status" value="1"/>
</dbReference>
<protein>
    <submittedName>
        <fullName evidence="4">Heat-shock protein</fullName>
    </submittedName>
</protein>
<dbReference type="CDD" id="cd06464">
    <property type="entry name" value="ACD_sHsps-like"/>
    <property type="match status" value="1"/>
</dbReference>
<evidence type="ECO:0000256" key="1">
    <source>
        <dbReference type="PROSITE-ProRule" id="PRU00285"/>
    </source>
</evidence>